<dbReference type="GO" id="GO:0005524">
    <property type="term" value="F:ATP binding"/>
    <property type="evidence" value="ECO:0007669"/>
    <property type="project" value="UniProtKB-KW"/>
</dbReference>
<feature type="modified residue" description="4-aspartylphosphate" evidence="11">
    <location>
        <position position="64"/>
    </location>
</feature>
<accession>A0A2S2CPQ3</accession>
<feature type="domain" description="Response regulatory" evidence="12">
    <location>
        <begin position="14"/>
        <end position="132"/>
    </location>
</feature>
<evidence type="ECO:0000256" key="5">
    <source>
        <dbReference type="ARBA" id="ARBA00022741"/>
    </source>
</evidence>
<dbReference type="InterPro" id="IPR001789">
    <property type="entry name" value="Sig_transdc_resp-reg_receiver"/>
</dbReference>
<dbReference type="SMART" id="SM00448">
    <property type="entry name" value="REC"/>
    <property type="match status" value="1"/>
</dbReference>
<dbReference type="SUPFAM" id="SSF52172">
    <property type="entry name" value="CheY-like"/>
    <property type="match status" value="1"/>
</dbReference>
<name>A0A2S2CPQ3_9PROT</name>
<keyword evidence="5" id="KW-0547">Nucleotide-binding</keyword>
<evidence type="ECO:0000259" key="12">
    <source>
        <dbReference type="PROSITE" id="PS50110"/>
    </source>
</evidence>
<keyword evidence="9" id="KW-0472">Membrane</keyword>
<dbReference type="Proteomes" id="UP000245629">
    <property type="component" value="Chromosome 2"/>
</dbReference>
<evidence type="ECO:0000256" key="3">
    <source>
        <dbReference type="ARBA" id="ARBA00022553"/>
    </source>
</evidence>
<dbReference type="Gene3D" id="1.20.120.160">
    <property type="entry name" value="HPT domain"/>
    <property type="match status" value="1"/>
</dbReference>
<keyword evidence="15" id="KW-1185">Reference proteome</keyword>
<evidence type="ECO:0000256" key="9">
    <source>
        <dbReference type="ARBA" id="ARBA00023136"/>
    </source>
</evidence>
<evidence type="ECO:0000256" key="11">
    <source>
        <dbReference type="PROSITE-ProRule" id="PRU00169"/>
    </source>
</evidence>
<dbReference type="Pfam" id="PF01627">
    <property type="entry name" value="Hpt"/>
    <property type="match status" value="1"/>
</dbReference>
<feature type="domain" description="HPt" evidence="13">
    <location>
        <begin position="165"/>
        <end position="257"/>
    </location>
</feature>
<keyword evidence="7" id="KW-1133">Transmembrane helix</keyword>
<evidence type="ECO:0000256" key="8">
    <source>
        <dbReference type="ARBA" id="ARBA00023012"/>
    </source>
</evidence>
<feature type="modified residue" description="Phosphohistidine" evidence="10">
    <location>
        <position position="204"/>
    </location>
</feature>
<dbReference type="GO" id="GO:0000160">
    <property type="term" value="P:phosphorelay signal transduction system"/>
    <property type="evidence" value="ECO:0007669"/>
    <property type="project" value="UniProtKB-KW"/>
</dbReference>
<organism evidence="14 15">
    <name type="scientific">Azospirillum thermophilum</name>
    <dbReference type="NCBI Taxonomy" id="2202148"/>
    <lineage>
        <taxon>Bacteria</taxon>
        <taxon>Pseudomonadati</taxon>
        <taxon>Pseudomonadota</taxon>
        <taxon>Alphaproteobacteria</taxon>
        <taxon>Rhodospirillales</taxon>
        <taxon>Azospirillaceae</taxon>
        <taxon>Azospirillum</taxon>
    </lineage>
</organism>
<dbReference type="KEGG" id="azz:DEW08_09605"/>
<dbReference type="GO" id="GO:0004672">
    <property type="term" value="F:protein kinase activity"/>
    <property type="evidence" value="ECO:0007669"/>
    <property type="project" value="UniProtKB-ARBA"/>
</dbReference>
<evidence type="ECO:0000313" key="14">
    <source>
        <dbReference type="EMBL" id="AWK86462.1"/>
    </source>
</evidence>
<dbReference type="GO" id="GO:0005886">
    <property type="term" value="C:plasma membrane"/>
    <property type="evidence" value="ECO:0007669"/>
    <property type="project" value="UniProtKB-SubCell"/>
</dbReference>
<dbReference type="PANTHER" id="PTHR45339:SF1">
    <property type="entry name" value="HYBRID SIGNAL TRANSDUCTION HISTIDINE KINASE J"/>
    <property type="match status" value="1"/>
</dbReference>
<dbReference type="PANTHER" id="PTHR45339">
    <property type="entry name" value="HYBRID SIGNAL TRANSDUCTION HISTIDINE KINASE J"/>
    <property type="match status" value="1"/>
</dbReference>
<keyword evidence="4" id="KW-0812">Transmembrane</keyword>
<evidence type="ECO:0000256" key="6">
    <source>
        <dbReference type="ARBA" id="ARBA00022840"/>
    </source>
</evidence>
<keyword evidence="6" id="KW-0067">ATP-binding</keyword>
<evidence type="ECO:0000256" key="1">
    <source>
        <dbReference type="ARBA" id="ARBA00004651"/>
    </source>
</evidence>
<dbReference type="OrthoDB" id="7305019at2"/>
<dbReference type="InterPro" id="IPR011006">
    <property type="entry name" value="CheY-like_superfamily"/>
</dbReference>
<dbReference type="InterPro" id="IPR036641">
    <property type="entry name" value="HPT_dom_sf"/>
</dbReference>
<dbReference type="PROSITE" id="PS50110">
    <property type="entry name" value="RESPONSE_REGULATORY"/>
    <property type="match status" value="1"/>
</dbReference>
<evidence type="ECO:0000259" key="13">
    <source>
        <dbReference type="PROSITE" id="PS50894"/>
    </source>
</evidence>
<dbReference type="EMBL" id="CP029353">
    <property type="protein sequence ID" value="AWK86462.1"/>
    <property type="molecule type" value="Genomic_DNA"/>
</dbReference>
<keyword evidence="3 11" id="KW-0597">Phosphoprotein</keyword>
<gene>
    <name evidence="14" type="ORF">DEW08_09605</name>
</gene>
<dbReference type="CDD" id="cd17546">
    <property type="entry name" value="REC_hyHK_CKI1_RcsC-like"/>
    <property type="match status" value="1"/>
</dbReference>
<sequence length="257" mass="26366">MSGDGKPAAGGGLRVLLVEDEPVARMAATLLLKRLGHQVEAVADGPAALSTLQAGGGCDLLLLDLGLPGLDGDEVARRVRTLPLSGPAPRILILTATAVAADLERCRSCGADGVLQKPLTPELLASALRGMAPLRETAAQDASQDASQDKAFDPSVFAVMRESLPAERVATLIAKTAATLAQYRATLEAARTAGDRTAVAAMAHKIAGVAGIYGCAALRRAAQRLEATATSEAAEAAYREMDAAFGPALSWLETMAG</sequence>
<dbReference type="Gene3D" id="3.40.50.2300">
    <property type="match status" value="1"/>
</dbReference>
<proteinExistence type="predicted"/>
<reference evidence="15" key="1">
    <citation type="submission" date="2018-05" db="EMBL/GenBank/DDBJ databases">
        <title>Azospirillum thermophila sp. nov., a novel isolated from hot spring.</title>
        <authorList>
            <person name="Zhao Z."/>
        </authorList>
    </citation>
    <scope>NUCLEOTIDE SEQUENCE [LARGE SCALE GENOMIC DNA]</scope>
    <source>
        <strain evidence="15">CFH 70021</strain>
    </source>
</reference>
<evidence type="ECO:0000256" key="2">
    <source>
        <dbReference type="ARBA" id="ARBA00022475"/>
    </source>
</evidence>
<evidence type="ECO:0000256" key="10">
    <source>
        <dbReference type="PROSITE-ProRule" id="PRU00110"/>
    </source>
</evidence>
<dbReference type="AlphaFoldDB" id="A0A2S2CPQ3"/>
<dbReference type="Pfam" id="PF00072">
    <property type="entry name" value="Response_reg"/>
    <property type="match status" value="1"/>
</dbReference>
<keyword evidence="2" id="KW-1003">Cell membrane</keyword>
<dbReference type="InterPro" id="IPR008207">
    <property type="entry name" value="Sig_transdc_His_kin_Hpt_dom"/>
</dbReference>
<protein>
    <submittedName>
        <fullName evidence="14">Response regulator</fullName>
    </submittedName>
</protein>
<comment type="subcellular location">
    <subcellularLocation>
        <location evidence="1">Cell membrane</location>
        <topology evidence="1">Multi-pass membrane protein</topology>
    </subcellularLocation>
</comment>
<dbReference type="PROSITE" id="PS50894">
    <property type="entry name" value="HPT"/>
    <property type="match status" value="1"/>
</dbReference>
<dbReference type="RefSeq" id="WP_109326581.1">
    <property type="nucleotide sequence ID" value="NZ_CP029353.1"/>
</dbReference>
<evidence type="ECO:0000256" key="7">
    <source>
        <dbReference type="ARBA" id="ARBA00022989"/>
    </source>
</evidence>
<keyword evidence="8" id="KW-0902">Two-component regulatory system</keyword>
<evidence type="ECO:0000313" key="15">
    <source>
        <dbReference type="Proteomes" id="UP000245629"/>
    </source>
</evidence>
<dbReference type="SUPFAM" id="SSF47226">
    <property type="entry name" value="Histidine-containing phosphotransfer domain, HPT domain"/>
    <property type="match status" value="1"/>
</dbReference>
<evidence type="ECO:0000256" key="4">
    <source>
        <dbReference type="ARBA" id="ARBA00022692"/>
    </source>
</evidence>